<dbReference type="RefSeq" id="WP_346762673.1">
    <property type="nucleotide sequence ID" value="NZ_JAUJEB010000015.1"/>
</dbReference>
<dbReference type="EMBL" id="JAUJEB010000015">
    <property type="protein sequence ID" value="MDN5217337.1"/>
    <property type="molecule type" value="Genomic_DNA"/>
</dbReference>
<reference evidence="2" key="1">
    <citation type="submission" date="2023-06" db="EMBL/GenBank/DDBJ databases">
        <title>Genomic of Agaribacillus aureum.</title>
        <authorList>
            <person name="Wang G."/>
        </authorList>
    </citation>
    <scope>NUCLEOTIDE SEQUENCE</scope>
    <source>
        <strain evidence="2">BMA12</strain>
    </source>
</reference>
<evidence type="ECO:0000313" key="3">
    <source>
        <dbReference type="Proteomes" id="UP001172083"/>
    </source>
</evidence>
<feature type="transmembrane region" description="Helical" evidence="1">
    <location>
        <begin position="12"/>
        <end position="37"/>
    </location>
</feature>
<evidence type="ECO:0000256" key="1">
    <source>
        <dbReference type="SAM" id="Phobius"/>
    </source>
</evidence>
<dbReference type="Proteomes" id="UP001172083">
    <property type="component" value="Unassembled WGS sequence"/>
</dbReference>
<proteinExistence type="predicted"/>
<sequence length="161" mass="19028">MSRLKEILTLMLLVLSTLVIGIIVLPFAIILAPFGWLQDRQFNREYQQYLKTIEGKNFFCYNNRKKGFDYIQTQILPRLPKEVEPLFLNGKSIESNYESRFISKAFYSFQHYSRFPQLLKIRNGKAVDCSLNAELFNCLNHGKDQELIFNKIEVFFELDNK</sequence>
<comment type="caution">
    <text evidence="2">The sequence shown here is derived from an EMBL/GenBank/DDBJ whole genome shotgun (WGS) entry which is preliminary data.</text>
</comment>
<name>A0ABT8LK87_9BACT</name>
<evidence type="ECO:0000313" key="2">
    <source>
        <dbReference type="EMBL" id="MDN5217337.1"/>
    </source>
</evidence>
<gene>
    <name evidence="2" type="ORF">QQ020_35010</name>
</gene>
<accession>A0ABT8LK87</accession>
<keyword evidence="1" id="KW-1133">Transmembrane helix</keyword>
<keyword evidence="1" id="KW-0812">Transmembrane</keyword>
<keyword evidence="1" id="KW-0472">Membrane</keyword>
<organism evidence="2 3">
    <name type="scientific">Agaribacillus aureus</name>
    <dbReference type="NCBI Taxonomy" id="3051825"/>
    <lineage>
        <taxon>Bacteria</taxon>
        <taxon>Pseudomonadati</taxon>
        <taxon>Bacteroidota</taxon>
        <taxon>Cytophagia</taxon>
        <taxon>Cytophagales</taxon>
        <taxon>Splendidivirgaceae</taxon>
        <taxon>Agaribacillus</taxon>
    </lineage>
</organism>
<protein>
    <submittedName>
        <fullName evidence="2">Uncharacterized protein</fullName>
    </submittedName>
</protein>
<keyword evidence="3" id="KW-1185">Reference proteome</keyword>